<comment type="caution">
    <text evidence="1">The sequence shown here is derived from an EMBL/GenBank/DDBJ whole genome shotgun (WGS) entry which is preliminary data.</text>
</comment>
<dbReference type="InterPro" id="IPR007396">
    <property type="entry name" value="TR_PAI2-type"/>
</dbReference>
<organism evidence="1 2">
    <name type="scientific">Bhargavaea cecembensis</name>
    <dbReference type="NCBI Taxonomy" id="394098"/>
    <lineage>
        <taxon>Bacteria</taxon>
        <taxon>Bacillati</taxon>
        <taxon>Bacillota</taxon>
        <taxon>Bacilli</taxon>
        <taxon>Bacillales</taxon>
        <taxon>Caryophanaceae</taxon>
        <taxon>Bhargavaea</taxon>
    </lineage>
</organism>
<dbReference type="RefSeq" id="WP_063178764.1">
    <property type="nucleotide sequence ID" value="NZ_LQNT01000001.1"/>
</dbReference>
<proteinExistence type="predicted"/>
<gene>
    <name evidence="1" type="ORF">AV656_03280</name>
</gene>
<dbReference type="PANTHER" id="PTHR35802">
    <property type="entry name" value="PROTEASE SYNTHASE AND SPORULATION PROTEIN PAI 2"/>
    <property type="match status" value="1"/>
</dbReference>
<dbReference type="InterPro" id="IPR012349">
    <property type="entry name" value="Split_barrel_FMN-bd"/>
</dbReference>
<dbReference type="PANTHER" id="PTHR35802:SF1">
    <property type="entry name" value="PROTEASE SYNTHASE AND SPORULATION PROTEIN PAI 2"/>
    <property type="match status" value="1"/>
</dbReference>
<dbReference type="GO" id="GO:0008233">
    <property type="term" value="F:peptidase activity"/>
    <property type="evidence" value="ECO:0007669"/>
    <property type="project" value="UniProtKB-KW"/>
</dbReference>
<keyword evidence="1" id="KW-0378">Hydrolase</keyword>
<dbReference type="SUPFAM" id="SSF50475">
    <property type="entry name" value="FMN-binding split barrel"/>
    <property type="match status" value="1"/>
</dbReference>
<dbReference type="GO" id="GO:0006508">
    <property type="term" value="P:proteolysis"/>
    <property type="evidence" value="ECO:0007669"/>
    <property type="project" value="UniProtKB-KW"/>
</dbReference>
<accession>A0A165HKD3</accession>
<protein>
    <submittedName>
        <fullName evidence="1">Protease</fullName>
    </submittedName>
</protein>
<dbReference type="Gene3D" id="2.30.110.10">
    <property type="entry name" value="Electron Transport, Fmn-binding Protein, Chain A"/>
    <property type="match status" value="1"/>
</dbReference>
<evidence type="ECO:0000313" key="2">
    <source>
        <dbReference type="Proteomes" id="UP000076490"/>
    </source>
</evidence>
<evidence type="ECO:0000313" key="1">
    <source>
        <dbReference type="EMBL" id="KZE40298.1"/>
    </source>
</evidence>
<dbReference type="OrthoDB" id="9794948at2"/>
<dbReference type="PIRSF" id="PIRSF010372">
    <property type="entry name" value="PaiB"/>
    <property type="match status" value="1"/>
</dbReference>
<dbReference type="AlphaFoldDB" id="A0A165HKD3"/>
<dbReference type="Pfam" id="PF04299">
    <property type="entry name" value="FMN_bind_2"/>
    <property type="match status" value="1"/>
</dbReference>
<keyword evidence="1" id="KW-0645">Protease</keyword>
<dbReference type="EMBL" id="LQNT01000001">
    <property type="protein sequence ID" value="KZE40298.1"/>
    <property type="molecule type" value="Genomic_DNA"/>
</dbReference>
<sequence>MFIPKLFKVTDFEEIRGFVEEHSFGSIVTVHNGRPVATHMPFQFRRVGEDWGVTGHFAKANPQWRTLEKQEVLVIIQGPHAYVSSSWYTHENVSTWNYQAVHLYGEAQLMDENELEEELSLLMKKYEQHRENPVLWENLSEDTKKQINAVVGFKIRVDEIQAAYKLSQNRNSTDYKNIIDGLRGEGSADANRMATLMETKREE</sequence>
<dbReference type="Proteomes" id="UP000076490">
    <property type="component" value="Unassembled WGS sequence"/>
</dbReference>
<reference evidence="1 2" key="1">
    <citation type="submission" date="2016-01" db="EMBL/GenBank/DDBJ databases">
        <title>Whole genome sequencing of Bhargavaea cecembensis T14.</title>
        <authorList>
            <person name="Hong K.W."/>
        </authorList>
    </citation>
    <scope>NUCLEOTIDE SEQUENCE [LARGE SCALE GENOMIC DNA]</scope>
    <source>
        <strain evidence="1 2">T14</strain>
    </source>
</reference>
<name>A0A165HKD3_9BACL</name>